<proteinExistence type="inferred from homology"/>
<feature type="transmembrane region" description="Helical" evidence="7">
    <location>
        <begin position="247"/>
        <end position="271"/>
    </location>
</feature>
<evidence type="ECO:0000313" key="9">
    <source>
        <dbReference type="EMBL" id="MBO8191990.1"/>
    </source>
</evidence>
<feature type="transmembrane region" description="Helical" evidence="7">
    <location>
        <begin position="21"/>
        <end position="42"/>
    </location>
</feature>
<dbReference type="PANTHER" id="PTHR43744">
    <property type="entry name" value="ABC TRANSPORTER PERMEASE PROTEIN MG189-RELATED-RELATED"/>
    <property type="match status" value="1"/>
</dbReference>
<keyword evidence="5 7" id="KW-1133">Transmembrane helix</keyword>
<dbReference type="RefSeq" id="WP_209239085.1">
    <property type="nucleotide sequence ID" value="NZ_JADKMA010000037.1"/>
</dbReference>
<dbReference type="InterPro" id="IPR000515">
    <property type="entry name" value="MetI-like"/>
</dbReference>
<keyword evidence="2 7" id="KW-0813">Transport</keyword>
<evidence type="ECO:0000256" key="6">
    <source>
        <dbReference type="ARBA" id="ARBA00023136"/>
    </source>
</evidence>
<keyword evidence="6 7" id="KW-0472">Membrane</keyword>
<feature type="transmembrane region" description="Helical" evidence="7">
    <location>
        <begin position="118"/>
        <end position="140"/>
    </location>
</feature>
<gene>
    <name evidence="9" type="ORF">ITI46_09935</name>
</gene>
<evidence type="ECO:0000256" key="1">
    <source>
        <dbReference type="ARBA" id="ARBA00004651"/>
    </source>
</evidence>
<evidence type="ECO:0000256" key="3">
    <source>
        <dbReference type="ARBA" id="ARBA00022475"/>
    </source>
</evidence>
<organism evidence="9 10">
    <name type="scientific">Streptomyces oryzae</name>
    <dbReference type="NCBI Taxonomy" id="1434886"/>
    <lineage>
        <taxon>Bacteria</taxon>
        <taxon>Bacillati</taxon>
        <taxon>Actinomycetota</taxon>
        <taxon>Actinomycetes</taxon>
        <taxon>Kitasatosporales</taxon>
        <taxon>Streptomycetaceae</taxon>
        <taxon>Streptomyces</taxon>
    </lineage>
</organism>
<dbReference type="Pfam" id="PF00528">
    <property type="entry name" value="BPD_transp_1"/>
    <property type="match status" value="1"/>
</dbReference>
<feature type="transmembrane region" description="Helical" evidence="7">
    <location>
        <begin position="152"/>
        <end position="172"/>
    </location>
</feature>
<reference evidence="9 10" key="1">
    <citation type="submission" date="2020-11" db="EMBL/GenBank/DDBJ databases">
        <title>Streptomyces spirodelae sp. nov., isolated from duckweed.</title>
        <authorList>
            <person name="Saimee Y."/>
            <person name="Duangmal K."/>
        </authorList>
    </citation>
    <scope>NUCLEOTIDE SEQUENCE [LARGE SCALE GENOMIC DNA]</scope>
    <source>
        <strain evidence="9 10">S16-07</strain>
    </source>
</reference>
<dbReference type="Proteomes" id="UP001519064">
    <property type="component" value="Unassembled WGS sequence"/>
</dbReference>
<dbReference type="PROSITE" id="PS50928">
    <property type="entry name" value="ABC_TM1"/>
    <property type="match status" value="1"/>
</dbReference>
<comment type="caution">
    <text evidence="9">The sequence shown here is derived from an EMBL/GenBank/DDBJ whole genome shotgun (WGS) entry which is preliminary data.</text>
</comment>
<evidence type="ECO:0000313" key="10">
    <source>
        <dbReference type="Proteomes" id="UP001519064"/>
    </source>
</evidence>
<keyword evidence="10" id="KW-1185">Reference proteome</keyword>
<evidence type="ECO:0000256" key="2">
    <source>
        <dbReference type="ARBA" id="ARBA00022448"/>
    </source>
</evidence>
<evidence type="ECO:0000256" key="5">
    <source>
        <dbReference type="ARBA" id="ARBA00022989"/>
    </source>
</evidence>
<sequence length="286" mass="31234">MSAHSPTSHAPAARRLRRGNPLGALGGLLWLLVVLVPVYWVLVTSLRSREGFFDANPLAVPSSPTLENYRLVLDHDFGRYLLNSALVTAGATLLVLAVSFLAAYAIVRGTGRLLRWTFSLFLLGLAIPLQATIIPVYYLIAKAQMYDTLAAVILPSAAFAIPLTVLILVNFLRDVPDELFESMRADGAGHWRMLWSLALPLSRPALITVTLYDALNVWNGFLFPLILTQSPDQRVLPLFVWSFQGEFTINVPAVLAAVVLSTLPVLALYAVGRRQLISGLTAGFGK</sequence>
<feature type="transmembrane region" description="Helical" evidence="7">
    <location>
        <begin position="80"/>
        <end position="106"/>
    </location>
</feature>
<evidence type="ECO:0000259" key="8">
    <source>
        <dbReference type="PROSITE" id="PS50928"/>
    </source>
</evidence>
<keyword evidence="4 7" id="KW-0812">Transmembrane</keyword>
<comment type="subcellular location">
    <subcellularLocation>
        <location evidence="1 7">Cell membrane</location>
        <topology evidence="1 7">Multi-pass membrane protein</topology>
    </subcellularLocation>
</comment>
<name>A0ABS3X9D2_9ACTN</name>
<comment type="similarity">
    <text evidence="7">Belongs to the binding-protein-dependent transport system permease family.</text>
</comment>
<dbReference type="InterPro" id="IPR035906">
    <property type="entry name" value="MetI-like_sf"/>
</dbReference>
<keyword evidence="3" id="KW-1003">Cell membrane</keyword>
<evidence type="ECO:0000256" key="4">
    <source>
        <dbReference type="ARBA" id="ARBA00022692"/>
    </source>
</evidence>
<dbReference type="PANTHER" id="PTHR43744:SF12">
    <property type="entry name" value="ABC TRANSPORTER PERMEASE PROTEIN MG189-RELATED"/>
    <property type="match status" value="1"/>
</dbReference>
<dbReference type="EMBL" id="JADKMA010000037">
    <property type="protein sequence ID" value="MBO8191990.1"/>
    <property type="molecule type" value="Genomic_DNA"/>
</dbReference>
<dbReference type="CDD" id="cd06261">
    <property type="entry name" value="TM_PBP2"/>
    <property type="match status" value="1"/>
</dbReference>
<dbReference type="Gene3D" id="1.10.3720.10">
    <property type="entry name" value="MetI-like"/>
    <property type="match status" value="1"/>
</dbReference>
<dbReference type="SUPFAM" id="SSF161098">
    <property type="entry name" value="MetI-like"/>
    <property type="match status" value="1"/>
</dbReference>
<accession>A0ABS3X9D2</accession>
<feature type="transmembrane region" description="Helical" evidence="7">
    <location>
        <begin position="193"/>
        <end position="212"/>
    </location>
</feature>
<protein>
    <submittedName>
        <fullName evidence="9">Carbohydrate ABC transporter permease</fullName>
    </submittedName>
</protein>
<evidence type="ECO:0000256" key="7">
    <source>
        <dbReference type="RuleBase" id="RU363032"/>
    </source>
</evidence>
<feature type="domain" description="ABC transmembrane type-1" evidence="8">
    <location>
        <begin position="81"/>
        <end position="272"/>
    </location>
</feature>